<feature type="domain" description="F-box" evidence="2">
    <location>
        <begin position="11"/>
        <end position="47"/>
    </location>
</feature>
<dbReference type="InterPro" id="IPR001810">
    <property type="entry name" value="F-box_dom"/>
</dbReference>
<proteinExistence type="predicted"/>
<dbReference type="Pfam" id="PF00646">
    <property type="entry name" value="F-box"/>
    <property type="match status" value="1"/>
</dbReference>
<reference evidence="3" key="1">
    <citation type="submission" date="2023-08" db="EMBL/GenBank/DDBJ databases">
        <title>Black Yeasts Isolated from many extreme environments.</title>
        <authorList>
            <person name="Coleine C."/>
            <person name="Stajich J.E."/>
            <person name="Selbmann L."/>
        </authorList>
    </citation>
    <scope>NUCLEOTIDE SEQUENCE</scope>
    <source>
        <strain evidence="3">CCFEE 5810</strain>
    </source>
</reference>
<dbReference type="GO" id="GO:0032012">
    <property type="term" value="P:regulation of ARF protein signal transduction"/>
    <property type="evidence" value="ECO:0007669"/>
    <property type="project" value="InterPro"/>
</dbReference>
<dbReference type="Proteomes" id="UP001310594">
    <property type="component" value="Unassembled WGS sequence"/>
</dbReference>
<feature type="signal peptide" evidence="1">
    <location>
        <begin position="1"/>
        <end position="20"/>
    </location>
</feature>
<organism evidence="3 4">
    <name type="scientific">Elasticomyces elasticus</name>
    <dbReference type="NCBI Taxonomy" id="574655"/>
    <lineage>
        <taxon>Eukaryota</taxon>
        <taxon>Fungi</taxon>
        <taxon>Dikarya</taxon>
        <taxon>Ascomycota</taxon>
        <taxon>Pezizomycotina</taxon>
        <taxon>Dothideomycetes</taxon>
        <taxon>Dothideomycetidae</taxon>
        <taxon>Mycosphaerellales</taxon>
        <taxon>Teratosphaeriaceae</taxon>
        <taxon>Elasticomyces</taxon>
    </lineage>
</organism>
<accession>A0AAN7VQT7</accession>
<dbReference type="InterPro" id="IPR035999">
    <property type="entry name" value="Sec7_dom_sf"/>
</dbReference>
<protein>
    <recommendedName>
        <fullName evidence="2">F-box domain-containing protein</fullName>
    </recommendedName>
</protein>
<dbReference type="GO" id="GO:0005085">
    <property type="term" value="F:guanyl-nucleotide exchange factor activity"/>
    <property type="evidence" value="ECO:0007669"/>
    <property type="project" value="InterPro"/>
</dbReference>
<dbReference type="AlphaFoldDB" id="A0AAN7VQT7"/>
<name>A0AAN7VQT7_9PEZI</name>
<sequence length="199" mass="22124">MNPRTPTLTTLAPELLLVIAADLPLNAIVQLRQLCKSLKNLVDNHESTLAKPFLALQHARLRTQIAGFNLTGLDLATALRQHADCFTSYNRLLQPCRTADSFALHYLLSNPATSFHVDDLTTMAFLPTRRHNGQDWFDRDHHFPSIPREQVAAVWEANQRTPFWPANVTTFGNTNSDAMLGRALSYGSGKAEGFSVRGA</sequence>
<dbReference type="SUPFAM" id="SSF48425">
    <property type="entry name" value="Sec7 domain"/>
    <property type="match status" value="1"/>
</dbReference>
<evidence type="ECO:0000313" key="4">
    <source>
        <dbReference type="Proteomes" id="UP001310594"/>
    </source>
</evidence>
<feature type="chain" id="PRO_5042883100" description="F-box domain-containing protein" evidence="1">
    <location>
        <begin position="21"/>
        <end position="199"/>
    </location>
</feature>
<evidence type="ECO:0000256" key="1">
    <source>
        <dbReference type="SAM" id="SignalP"/>
    </source>
</evidence>
<gene>
    <name evidence="3" type="ORF">LTR97_007303</name>
</gene>
<evidence type="ECO:0000313" key="3">
    <source>
        <dbReference type="EMBL" id="KAK5697168.1"/>
    </source>
</evidence>
<comment type="caution">
    <text evidence="3">The sequence shown here is derived from an EMBL/GenBank/DDBJ whole genome shotgun (WGS) entry which is preliminary data.</text>
</comment>
<evidence type="ECO:0000259" key="2">
    <source>
        <dbReference type="Pfam" id="PF00646"/>
    </source>
</evidence>
<keyword evidence="1" id="KW-0732">Signal</keyword>
<dbReference type="EMBL" id="JAVRQU010000011">
    <property type="protein sequence ID" value="KAK5697168.1"/>
    <property type="molecule type" value="Genomic_DNA"/>
</dbReference>